<dbReference type="Proteomes" id="UP000242153">
    <property type="component" value="Unassembled WGS sequence"/>
</dbReference>
<sequence>MKKFSTSTWLLFLIPSLLGILLFLTPIPVTNAETGETEWMVTVAVLANWMRDAIASIVPWILLVVLSIAALGSLLYITRKPNTDIEVPFFDKLFNVNLFWTITRVVAAVLAFMVLFQLGPEAVWSEYTGGLLLDGEEGLLSFLFTIFLFAGLLLPLLMNFGLLEFFSSMMMKIMRPLFRLPGRSSIDALASWVGDGTIGVLLTSKQYEANKYTQREAAIIGTTFSVVSITFAIVVIGEIGLASYFLPYYGTVILTGVILALIMPRIYPLTRKPTTFIDGSEQDSQTEDVPKGYNVATHGMERALEKADSNRSASKFFKDGFKNVLDMWIGVAPVVMAFGTIALILAEYTSLFAILGAPFVPYLNLLGIPEAADAAQLMVVGFADMFLPAILGAGIESELTRFVVATLSVTQLIYLSEVGGVLLGSKIPVNFFDLVVIFLLRTVIALPIIAGVAHLLF</sequence>
<feature type="domain" description="Nucleoside transporter/FeoB GTPase Gate" evidence="2">
    <location>
        <begin position="143"/>
        <end position="241"/>
    </location>
</feature>
<proteinExistence type="predicted"/>
<dbReference type="EMBL" id="MBQG01000001">
    <property type="protein sequence ID" value="OHX57185.1"/>
    <property type="molecule type" value="Genomic_DNA"/>
</dbReference>
<feature type="transmembrane region" description="Helical" evidence="1">
    <location>
        <begin position="98"/>
        <end position="119"/>
    </location>
</feature>
<evidence type="ECO:0000313" key="3">
    <source>
        <dbReference type="EMBL" id="OHX57185.1"/>
    </source>
</evidence>
<dbReference type="RefSeq" id="WP_071151754.1">
    <property type="nucleotide sequence ID" value="NZ_QQRT01000004.1"/>
</dbReference>
<feature type="transmembrane region" description="Helical" evidence="1">
    <location>
        <begin position="242"/>
        <end position="262"/>
    </location>
</feature>
<keyword evidence="1" id="KW-1133">Transmembrane helix</keyword>
<dbReference type="Pfam" id="PF07670">
    <property type="entry name" value="Gate"/>
    <property type="match status" value="1"/>
</dbReference>
<evidence type="ECO:0000256" key="1">
    <source>
        <dbReference type="SAM" id="Phobius"/>
    </source>
</evidence>
<keyword evidence="1" id="KW-0472">Membrane</keyword>
<feature type="transmembrane region" description="Helical" evidence="1">
    <location>
        <begin position="328"/>
        <end position="354"/>
    </location>
</feature>
<protein>
    <recommendedName>
        <fullName evidence="2">Nucleoside transporter/FeoB GTPase Gate domain-containing protein</fullName>
    </recommendedName>
</protein>
<gene>
    <name evidence="3" type="ORF">BB776_00085</name>
</gene>
<feature type="transmembrane region" description="Helical" evidence="1">
    <location>
        <begin position="402"/>
        <end position="423"/>
    </location>
</feature>
<dbReference type="InterPro" id="IPR011642">
    <property type="entry name" value="Gate_dom"/>
</dbReference>
<feature type="transmembrane region" description="Helical" evidence="1">
    <location>
        <begin position="374"/>
        <end position="395"/>
    </location>
</feature>
<feature type="transmembrane region" description="Helical" evidence="1">
    <location>
        <begin position="56"/>
        <end position="77"/>
    </location>
</feature>
<evidence type="ECO:0000313" key="4">
    <source>
        <dbReference type="Proteomes" id="UP000242153"/>
    </source>
</evidence>
<name>A0ABX3D1P3_9BACL</name>
<organism evidence="3 4">
    <name type="scientific">Planococcus salinarum</name>
    <dbReference type="NCBI Taxonomy" id="622695"/>
    <lineage>
        <taxon>Bacteria</taxon>
        <taxon>Bacillati</taxon>
        <taxon>Bacillota</taxon>
        <taxon>Bacilli</taxon>
        <taxon>Bacillales</taxon>
        <taxon>Caryophanaceae</taxon>
        <taxon>Planococcus</taxon>
    </lineage>
</organism>
<evidence type="ECO:0000259" key="2">
    <source>
        <dbReference type="Pfam" id="PF07670"/>
    </source>
</evidence>
<accession>A0ABX3D1P3</accession>
<feature type="transmembrane region" description="Helical" evidence="1">
    <location>
        <begin position="435"/>
        <end position="456"/>
    </location>
</feature>
<feature type="transmembrane region" description="Helical" evidence="1">
    <location>
        <begin position="217"/>
        <end position="236"/>
    </location>
</feature>
<comment type="caution">
    <text evidence="3">The sequence shown here is derived from an EMBL/GenBank/DDBJ whole genome shotgun (WGS) entry which is preliminary data.</text>
</comment>
<keyword evidence="1" id="KW-0812">Transmembrane</keyword>
<keyword evidence="4" id="KW-1185">Reference proteome</keyword>
<reference evidence="3" key="1">
    <citation type="submission" date="2016-07" db="EMBL/GenBank/DDBJ databases">
        <title>Draft genome Planococcus salivarum.</title>
        <authorList>
            <person name="See-Too W.S."/>
        </authorList>
    </citation>
    <scope>NUCLEOTIDE SEQUENCE [LARGE SCALE GENOMIC DNA]</scope>
    <source>
        <strain evidence="3">DSM 23820</strain>
    </source>
</reference>
<feature type="transmembrane region" description="Helical" evidence="1">
    <location>
        <begin position="139"/>
        <end position="166"/>
    </location>
</feature>